<proteinExistence type="predicted"/>
<dbReference type="Proteomes" id="UP000887580">
    <property type="component" value="Unplaced"/>
</dbReference>
<sequence>MNKRNPEPVESITPAKKPKPLYNKSHDGTKNYIIYKDENSVIEYTPGWKLEKNFDDHTTVVYFKFDLRTLDNPALFNGCKYAKENTNGRLIGLYVLCVKELKVHEYADCKILLIHDTLINMQRDLKYKYDIPLVIIIEPEPTMVPYAVREFCTQVKCKALFHNQMYEHDEAKRDSIMENLCKANYIQCTSFEDQCVVPVQTLKTGKGNDFGVFTPYKKAWLAAIEANSPKYLKIFDLKDLNYRNQSDLNIEVTNEISLEESVKPLDRAAFEYGKWSKTESEIIAMADHFIKFKGDNYKKSRDFPGIAGTSQLSPYLAIGSISAKYLIVKAKEANNKKLSSGSEGIMTYINELCWRDFYRNILVAFPHVSKNRPFKRDTEKLEWNESQENFDRWCNGKTGFPIVDAAMNQMNTTGWMHNRLRMITAMFLTKDLLINWRMGESYFMSKLIDGDLAANNGGWQWSASTGTDSQPYFRIFNPLLQSQKFDADGAFIRKWIPELANIKDKKIIHEPSKHLSAKEFEKLSYPKPICDHAASRVKAIAAFKKLSMRA</sequence>
<accession>A0AC35FYX7</accession>
<evidence type="ECO:0000313" key="2">
    <source>
        <dbReference type="WBParaSite" id="PS1159_v2.g22434.t1"/>
    </source>
</evidence>
<evidence type="ECO:0000313" key="1">
    <source>
        <dbReference type="Proteomes" id="UP000887580"/>
    </source>
</evidence>
<protein>
    <submittedName>
        <fullName evidence="2">Cryptochrome-1</fullName>
    </submittedName>
</protein>
<name>A0AC35FYX7_9BILA</name>
<reference evidence="2" key="1">
    <citation type="submission" date="2022-11" db="UniProtKB">
        <authorList>
            <consortium name="WormBaseParasite"/>
        </authorList>
    </citation>
    <scope>IDENTIFICATION</scope>
</reference>
<dbReference type="WBParaSite" id="PS1159_v2.g22434.t1">
    <property type="protein sequence ID" value="PS1159_v2.g22434.t1"/>
    <property type="gene ID" value="PS1159_v2.g22434"/>
</dbReference>
<organism evidence="1 2">
    <name type="scientific">Panagrolaimus sp. PS1159</name>
    <dbReference type="NCBI Taxonomy" id="55785"/>
    <lineage>
        <taxon>Eukaryota</taxon>
        <taxon>Metazoa</taxon>
        <taxon>Ecdysozoa</taxon>
        <taxon>Nematoda</taxon>
        <taxon>Chromadorea</taxon>
        <taxon>Rhabditida</taxon>
        <taxon>Tylenchina</taxon>
        <taxon>Panagrolaimomorpha</taxon>
        <taxon>Panagrolaimoidea</taxon>
        <taxon>Panagrolaimidae</taxon>
        <taxon>Panagrolaimus</taxon>
    </lineage>
</organism>